<proteinExistence type="predicted"/>
<dbReference type="Proteomes" id="UP000623842">
    <property type="component" value="Unassembled WGS sequence"/>
</dbReference>
<evidence type="ECO:0000313" key="2">
    <source>
        <dbReference type="Proteomes" id="UP000623842"/>
    </source>
</evidence>
<accession>A0A919BEP8</accession>
<dbReference type="RefSeq" id="WP_189768209.1">
    <property type="nucleotide sequence ID" value="NZ_BNCK01000002.1"/>
</dbReference>
<reference evidence="1" key="2">
    <citation type="submission" date="2020-09" db="EMBL/GenBank/DDBJ databases">
        <authorList>
            <person name="Sun Q."/>
            <person name="Kim S."/>
        </authorList>
    </citation>
    <scope>NUCLEOTIDE SEQUENCE</scope>
    <source>
        <strain evidence="1">KCTC 42731</strain>
    </source>
</reference>
<dbReference type="EMBL" id="BNCK01000002">
    <property type="protein sequence ID" value="GHF85707.1"/>
    <property type="molecule type" value="Genomic_DNA"/>
</dbReference>
<comment type="caution">
    <text evidence="1">The sequence shown here is derived from an EMBL/GenBank/DDBJ whole genome shotgun (WGS) entry which is preliminary data.</text>
</comment>
<name>A0A919BEP8_9GAMM</name>
<protein>
    <submittedName>
        <fullName evidence="1">Uncharacterized protein</fullName>
    </submittedName>
</protein>
<dbReference type="AlphaFoldDB" id="A0A919BEP8"/>
<sequence length="61" mass="6673">MKPKFLSITEKEQAQVAISGQLLAQLISQGLVHCSDLKCLNSAAKSIMWQSLLNSSVQLKD</sequence>
<gene>
    <name evidence="1" type="ORF">GCM10017161_11630</name>
</gene>
<keyword evidence="2" id="KW-1185">Reference proteome</keyword>
<evidence type="ECO:0000313" key="1">
    <source>
        <dbReference type="EMBL" id="GHF85707.1"/>
    </source>
</evidence>
<organism evidence="1 2">
    <name type="scientific">Thalassotalea marina</name>
    <dbReference type="NCBI Taxonomy" id="1673741"/>
    <lineage>
        <taxon>Bacteria</taxon>
        <taxon>Pseudomonadati</taxon>
        <taxon>Pseudomonadota</taxon>
        <taxon>Gammaproteobacteria</taxon>
        <taxon>Alteromonadales</taxon>
        <taxon>Colwelliaceae</taxon>
        <taxon>Thalassotalea</taxon>
    </lineage>
</organism>
<reference evidence="1" key="1">
    <citation type="journal article" date="2014" name="Int. J. Syst. Evol. Microbiol.">
        <title>Complete genome sequence of Corynebacterium casei LMG S-19264T (=DSM 44701T), isolated from a smear-ripened cheese.</title>
        <authorList>
            <consortium name="US DOE Joint Genome Institute (JGI-PGF)"/>
            <person name="Walter F."/>
            <person name="Albersmeier A."/>
            <person name="Kalinowski J."/>
            <person name="Ruckert C."/>
        </authorList>
    </citation>
    <scope>NUCLEOTIDE SEQUENCE</scope>
    <source>
        <strain evidence="1">KCTC 42731</strain>
    </source>
</reference>